<reference evidence="1" key="1">
    <citation type="submission" date="2021-06" db="EMBL/GenBank/DDBJ databases">
        <title>Comparative genomics, transcriptomics and evolutionary studies reveal genomic signatures of adaptation to plant cell wall in hemibiotrophic fungi.</title>
        <authorList>
            <consortium name="DOE Joint Genome Institute"/>
            <person name="Baroncelli R."/>
            <person name="Diaz J.F."/>
            <person name="Benocci T."/>
            <person name="Peng M."/>
            <person name="Battaglia E."/>
            <person name="Haridas S."/>
            <person name="Andreopoulos W."/>
            <person name="Labutti K."/>
            <person name="Pangilinan J."/>
            <person name="Floch G.L."/>
            <person name="Makela M.R."/>
            <person name="Henrissat B."/>
            <person name="Grigoriev I.V."/>
            <person name="Crouch J.A."/>
            <person name="De Vries R.P."/>
            <person name="Sukno S.A."/>
            <person name="Thon M.R."/>
        </authorList>
    </citation>
    <scope>NUCLEOTIDE SEQUENCE</scope>
    <source>
        <strain evidence="1">MAFF235873</strain>
    </source>
</reference>
<evidence type="ECO:0000313" key="1">
    <source>
        <dbReference type="EMBL" id="KAK2028579.1"/>
    </source>
</evidence>
<proteinExistence type="predicted"/>
<dbReference type="AlphaFoldDB" id="A0AAD9HIQ6"/>
<gene>
    <name evidence="1" type="ORF">LX32DRAFT_663818</name>
</gene>
<name>A0AAD9HIQ6_9PEZI</name>
<comment type="caution">
    <text evidence="1">The sequence shown here is derived from an EMBL/GenBank/DDBJ whole genome shotgun (WGS) entry which is preliminary data.</text>
</comment>
<protein>
    <submittedName>
        <fullName evidence="1">Uncharacterized protein</fullName>
    </submittedName>
</protein>
<dbReference type="EMBL" id="MU842876">
    <property type="protein sequence ID" value="KAK2028579.1"/>
    <property type="molecule type" value="Genomic_DNA"/>
</dbReference>
<keyword evidence="2" id="KW-1185">Reference proteome</keyword>
<dbReference type="Proteomes" id="UP001232148">
    <property type="component" value="Unassembled WGS sequence"/>
</dbReference>
<accession>A0AAD9HIQ6</accession>
<organism evidence="1 2">
    <name type="scientific">Colletotrichum zoysiae</name>
    <dbReference type="NCBI Taxonomy" id="1216348"/>
    <lineage>
        <taxon>Eukaryota</taxon>
        <taxon>Fungi</taxon>
        <taxon>Dikarya</taxon>
        <taxon>Ascomycota</taxon>
        <taxon>Pezizomycotina</taxon>
        <taxon>Sordariomycetes</taxon>
        <taxon>Hypocreomycetidae</taxon>
        <taxon>Glomerellales</taxon>
        <taxon>Glomerellaceae</taxon>
        <taxon>Colletotrichum</taxon>
        <taxon>Colletotrichum graminicola species complex</taxon>
    </lineage>
</organism>
<evidence type="ECO:0000313" key="2">
    <source>
        <dbReference type="Proteomes" id="UP001232148"/>
    </source>
</evidence>
<sequence>MLRPEESLESLKISMDDDEKRFPDIRVRHRNEVAQAIGELSLPALTKVDFDFFHRRQRDETAQPPVLHQAGVPDPLSSAILEFSLNLVTLKLEGVFDDSLLRPIERLGTTSWPNMKFLDINLCISTPAGGWYFTKRDELHYQPQHTQQPQAITAHSDLHLEKFDFLKEAGYASLDPVHVFRSKADDAILAPFVEAYADALLMMPKLSSAALAVQLEDHIEGEPGWFCIAYFAPCKSAHDHPPRLICPRCNRGATRQLVTLLLGWEPDDKLAAKLRRTGAEFRAEPMVEMTMAEFMRYHGVEDDASEPE</sequence>